<dbReference type="EMBL" id="GBRD01011448">
    <property type="protein sequence ID" value="JAG54376.1"/>
    <property type="molecule type" value="Transcribed_RNA"/>
</dbReference>
<name>A0A0K8SM32_LYGHE</name>
<keyword evidence="1" id="KW-1133">Transmembrane helix</keyword>
<proteinExistence type="predicted"/>
<keyword evidence="1" id="KW-0812">Transmembrane</keyword>
<reference evidence="2" key="1">
    <citation type="submission" date="2014-09" db="EMBL/GenBank/DDBJ databases">
        <authorList>
            <person name="Magalhaes I.L.F."/>
            <person name="Oliveira U."/>
            <person name="Santos F.R."/>
            <person name="Vidigal T.H.D.A."/>
            <person name="Brescovit A.D."/>
            <person name="Santos A.J."/>
        </authorList>
    </citation>
    <scope>NUCLEOTIDE SEQUENCE</scope>
</reference>
<sequence length="311" mass="34259">LDTTPVAKKFKLGKLSLIPGKIAYCRPVLIDGAVIGVERRPGGWTPPRYSLSVFRFIFVLLFVFITFRERVEFALGEQLSLLVIKNESVVRSSVLSDLILICELLDICSISVTPFVLGVEAFDIGRRVDRRSRLVAARAVPVDQDADGDGKQDVGDDERQDEVLEVVVPGVPGHHHVGVSLAVVARERFAHVAEAVLLGELRAVDSRGVATAFRVDEELGFTDVPFKRLEIDPALLPLFEEQFGVIHENLVTAERSVRAPFPATAPGTVTEPFGVYVLDGDAGHRSVLVVGQDRRNGRIHDEGDEEQEREH</sequence>
<dbReference type="AlphaFoldDB" id="A0A0K8SM32"/>
<keyword evidence="1" id="KW-0472">Membrane</keyword>
<evidence type="ECO:0000313" key="2">
    <source>
        <dbReference type="EMBL" id="JAG54376.1"/>
    </source>
</evidence>
<evidence type="ECO:0000256" key="1">
    <source>
        <dbReference type="SAM" id="Phobius"/>
    </source>
</evidence>
<organism evidence="2">
    <name type="scientific">Lygus hesperus</name>
    <name type="common">Western plant bug</name>
    <dbReference type="NCBI Taxonomy" id="30085"/>
    <lineage>
        <taxon>Eukaryota</taxon>
        <taxon>Metazoa</taxon>
        <taxon>Ecdysozoa</taxon>
        <taxon>Arthropoda</taxon>
        <taxon>Hexapoda</taxon>
        <taxon>Insecta</taxon>
        <taxon>Pterygota</taxon>
        <taxon>Neoptera</taxon>
        <taxon>Paraneoptera</taxon>
        <taxon>Hemiptera</taxon>
        <taxon>Heteroptera</taxon>
        <taxon>Panheteroptera</taxon>
        <taxon>Cimicomorpha</taxon>
        <taxon>Miridae</taxon>
        <taxon>Mirini</taxon>
        <taxon>Lygus</taxon>
    </lineage>
</organism>
<protein>
    <submittedName>
        <fullName evidence="2">Uncharacterized protein</fullName>
    </submittedName>
</protein>
<feature type="non-terminal residue" evidence="2">
    <location>
        <position position="1"/>
    </location>
</feature>
<accession>A0A0K8SM32</accession>
<feature type="transmembrane region" description="Helical" evidence="1">
    <location>
        <begin position="49"/>
        <end position="67"/>
    </location>
</feature>